<reference evidence="2 3" key="2">
    <citation type="journal article" date="2018" name="Nature">
        <title>Mutant phenotypes for thousands of bacterial genes of unknown function.</title>
        <authorList>
            <person name="Price M.N."/>
            <person name="Wetmore K.M."/>
            <person name="Waters R.J."/>
            <person name="Callaghan M."/>
            <person name="Ray J."/>
            <person name="Liu H."/>
            <person name="Kuehl J.V."/>
            <person name="Melnyk R.A."/>
            <person name="Lamson J.S."/>
            <person name="Suh Y."/>
            <person name="Carlson H.K."/>
            <person name="Esquivel Z."/>
            <person name="Sadeeshkumar H."/>
            <person name="Chakraborty R."/>
            <person name="Zane G.M."/>
            <person name="Rubin B.E."/>
            <person name="Wall J.D."/>
            <person name="Visel A."/>
            <person name="Bristow J."/>
            <person name="Blow M.J."/>
            <person name="Arkin A.P."/>
            <person name="Deutschbauer A.M."/>
        </authorList>
    </citation>
    <scope>NUCLEOTIDE SEQUENCE [LARGE SCALE GENOMIC DNA]</scope>
    <source>
        <strain evidence="2 3">FW300-N1B4</strain>
    </source>
</reference>
<name>A0A162AU09_PSEFL</name>
<organism evidence="2 3">
    <name type="scientific">Pseudomonas fluorescens</name>
    <dbReference type="NCBI Taxonomy" id="294"/>
    <lineage>
        <taxon>Bacteria</taxon>
        <taxon>Pseudomonadati</taxon>
        <taxon>Pseudomonadota</taxon>
        <taxon>Gammaproteobacteria</taxon>
        <taxon>Pseudomonadales</taxon>
        <taxon>Pseudomonadaceae</taxon>
        <taxon>Pseudomonas</taxon>
    </lineage>
</organism>
<dbReference type="InterPro" id="IPR014558">
    <property type="entry name" value="UCP029720"/>
</dbReference>
<reference evidence="3" key="1">
    <citation type="submission" date="2016-03" db="EMBL/GenBank/DDBJ databases">
        <authorList>
            <person name="Ray J."/>
            <person name="Price M."/>
            <person name="Deutschbauer A."/>
        </authorList>
    </citation>
    <scope>NUCLEOTIDE SEQUENCE [LARGE SCALE GENOMIC DNA]</scope>
    <source>
        <strain evidence="3">FW300-N1B4</strain>
    </source>
</reference>
<dbReference type="PIRSF" id="PIRSF029720">
    <property type="entry name" value="UCP029720"/>
    <property type="match status" value="1"/>
</dbReference>
<dbReference type="PANTHER" id="PTHR39335">
    <property type="entry name" value="BLL4220 PROTEIN"/>
    <property type="match status" value="1"/>
</dbReference>
<accession>A0A162AU09</accession>
<proteinExistence type="predicted"/>
<evidence type="ECO:0000313" key="2">
    <source>
        <dbReference type="EMBL" id="KZN17386.1"/>
    </source>
</evidence>
<dbReference type="AlphaFoldDB" id="A0A162AU09"/>
<protein>
    <recommendedName>
        <fullName evidence="4">Lipoprotein with Yx(FWY)xxD motif</fullName>
    </recommendedName>
</protein>
<dbReference type="InterPro" id="IPR005297">
    <property type="entry name" value="Lipoprotein_repeat"/>
</dbReference>
<feature type="chain" id="PRO_5007831484" description="Lipoprotein with Yx(FWY)xxD motif" evidence="1">
    <location>
        <begin position="26"/>
        <end position="125"/>
    </location>
</feature>
<keyword evidence="1" id="KW-0732">Signal</keyword>
<dbReference type="EMBL" id="LUKJ01000003">
    <property type="protein sequence ID" value="KZN17386.1"/>
    <property type="molecule type" value="Genomic_DNA"/>
</dbReference>
<evidence type="ECO:0000256" key="1">
    <source>
        <dbReference type="SAM" id="SignalP"/>
    </source>
</evidence>
<dbReference type="RefSeq" id="WP_007896473.1">
    <property type="nucleotide sequence ID" value="NZ_LUKJ01000003.1"/>
</dbReference>
<dbReference type="Pfam" id="PF03640">
    <property type="entry name" value="Lipoprotein_15"/>
    <property type="match status" value="2"/>
</dbReference>
<dbReference type="Proteomes" id="UP000076489">
    <property type="component" value="Unassembled WGS sequence"/>
</dbReference>
<feature type="signal peptide" evidence="1">
    <location>
        <begin position="1"/>
        <end position="25"/>
    </location>
</feature>
<evidence type="ECO:0000313" key="3">
    <source>
        <dbReference type="Proteomes" id="UP000076489"/>
    </source>
</evidence>
<dbReference type="OrthoDB" id="9800666at2"/>
<evidence type="ECO:0008006" key="4">
    <source>
        <dbReference type="Google" id="ProtNLM"/>
    </source>
</evidence>
<dbReference type="PANTHER" id="PTHR39335:SF1">
    <property type="entry name" value="BLL4220 PROTEIN"/>
    <property type="match status" value="1"/>
</dbReference>
<comment type="caution">
    <text evidence="2">The sequence shown here is derived from an EMBL/GenBank/DDBJ whole genome shotgun (WGS) entry which is preliminary data.</text>
</comment>
<dbReference type="GO" id="GO:0043448">
    <property type="term" value="P:alkane catabolic process"/>
    <property type="evidence" value="ECO:0007669"/>
    <property type="project" value="TreeGrafter"/>
</dbReference>
<sequence>MNHIAQSWKALLVTAALTLPSLAFAADPAMMKDGMMVDHKGMTLYTFDKDKDGKSMCTGECATNWPPLMAPMDAKSTGDWTPIKRDDGTMQWAYKGKPMYGYKMDTKPGDAMGDGKGGFWHMYRH</sequence>
<gene>
    <name evidence="2" type="ORF">A1D17_14925</name>
</gene>